<dbReference type="AlphaFoldDB" id="A0A5Q2N107"/>
<evidence type="ECO:0000256" key="3">
    <source>
        <dbReference type="SAM" id="Coils"/>
    </source>
</evidence>
<dbReference type="Gene3D" id="2.40.420.20">
    <property type="match status" value="1"/>
</dbReference>
<evidence type="ECO:0000256" key="2">
    <source>
        <dbReference type="ARBA" id="ARBA00023054"/>
    </source>
</evidence>
<dbReference type="OrthoDB" id="5392603at2"/>
<dbReference type="Proteomes" id="UP000366051">
    <property type="component" value="Chromosome"/>
</dbReference>
<protein>
    <submittedName>
        <fullName evidence="4">Secretion protein hlyd, putative</fullName>
    </submittedName>
</protein>
<dbReference type="Gene3D" id="2.40.30.170">
    <property type="match status" value="1"/>
</dbReference>
<dbReference type="RefSeq" id="WP_153726093.1">
    <property type="nucleotide sequence ID" value="NZ_CP045875.1"/>
</dbReference>
<reference evidence="5" key="1">
    <citation type="submission" date="2019-11" db="EMBL/GenBank/DDBJ databases">
        <title>Genome sequence of Heliorestis convoluta strain HH, an alkaliphilic and minimalistic phototrophic bacterium from a soda lake in Egypt.</title>
        <authorList>
            <person name="Dewey E.D."/>
            <person name="Stokes L.M."/>
            <person name="Burchell B.M."/>
            <person name="Shaffer K.N."/>
            <person name="Huntington A.M."/>
            <person name="Baker J.M."/>
            <person name="Nadendla S."/>
            <person name="Giglio M.G."/>
            <person name="Touchman J.W."/>
            <person name="Blankenship R.E."/>
            <person name="Madigan M.T."/>
            <person name="Sattley W.M."/>
        </authorList>
    </citation>
    <scope>NUCLEOTIDE SEQUENCE [LARGE SCALE GENOMIC DNA]</scope>
    <source>
        <strain evidence="5">HH</strain>
    </source>
</reference>
<dbReference type="Gene3D" id="2.40.50.100">
    <property type="match status" value="1"/>
</dbReference>
<accession>A0A5Q2N107</accession>
<evidence type="ECO:0000256" key="1">
    <source>
        <dbReference type="ARBA" id="ARBA00004196"/>
    </source>
</evidence>
<dbReference type="PANTHER" id="PTHR32347">
    <property type="entry name" value="EFFLUX SYSTEM COMPONENT YKNX-RELATED"/>
    <property type="match status" value="1"/>
</dbReference>
<evidence type="ECO:0000313" key="5">
    <source>
        <dbReference type="Proteomes" id="UP000366051"/>
    </source>
</evidence>
<gene>
    <name evidence="4" type="ORF">FTV88_2955</name>
</gene>
<evidence type="ECO:0000313" key="4">
    <source>
        <dbReference type="EMBL" id="QGG49044.1"/>
    </source>
</evidence>
<comment type="subcellular location">
    <subcellularLocation>
        <location evidence="1">Cell envelope</location>
    </subcellularLocation>
</comment>
<keyword evidence="5" id="KW-1185">Reference proteome</keyword>
<organism evidence="4 5">
    <name type="scientific">Heliorestis convoluta</name>
    <dbReference type="NCBI Taxonomy" id="356322"/>
    <lineage>
        <taxon>Bacteria</taxon>
        <taxon>Bacillati</taxon>
        <taxon>Bacillota</taxon>
        <taxon>Clostridia</taxon>
        <taxon>Eubacteriales</taxon>
        <taxon>Heliobacteriaceae</taxon>
        <taxon>Heliorestis</taxon>
    </lineage>
</organism>
<keyword evidence="2 3" id="KW-0175">Coiled coil</keyword>
<proteinExistence type="predicted"/>
<dbReference type="SUPFAM" id="SSF111369">
    <property type="entry name" value="HlyD-like secretion proteins"/>
    <property type="match status" value="1"/>
</dbReference>
<name>A0A5Q2N107_9FIRM</name>
<dbReference type="GO" id="GO:0030313">
    <property type="term" value="C:cell envelope"/>
    <property type="evidence" value="ECO:0007669"/>
    <property type="project" value="UniProtKB-SubCell"/>
</dbReference>
<dbReference type="InterPro" id="IPR050465">
    <property type="entry name" value="UPF0194_transport"/>
</dbReference>
<dbReference type="EMBL" id="CP045875">
    <property type="protein sequence ID" value="QGG49044.1"/>
    <property type="molecule type" value="Genomic_DNA"/>
</dbReference>
<sequence length="582" mass="63016">MFANRFAVFFNKKNKKVLLLLAIIAMMIGSSYTVYASWAPLSTNEKEAQVLPVERGNVTETVAVSGTVQVPTQLNLSFLSGANQITSVQVQVGQMVQAGQVLATLDNSVAQTQVAHARGNLLAAEARLAQAREGASVQAIAVQKANVEKARVAVAGAQKDYDNQQILFQDRSQAYQQVMNAENQIEQAKIQLRSAQAGLNSAKAKLAAMQQGPSSSAIYAQEVTVQAAQSQYQHAQEQLNQAIAAEASEEIIAEAQRTRYQAQVTLANAEKQLDDLRRGPDRNQLAQGQAAVDQAKAVVDQVEATLRSAEKNKEIALKNYEDRGQAKAQLDQAENRLQQAQASYEATMAQLEQLKAPPDGAVVQAAEGAVAQARAHYEQQRIHLDKLTLRAPIDGMIVQVNGKVGEFPVGGRPFIVLNDANSETLQVLAHVSQGDIGRIQGAMDVLYTSTAYPDAEFYGKVLSISPEPTLRNGVTMYEVILSVDGEALLKPGMTVNAMITIATRDNVLYLPSRALVEEGGQDGVYIVTADQGSRQPIFQPVTVGLFSTDKMEITSGLIEGQEVIVTMPKKDDKKNKPSIWDF</sequence>
<dbReference type="KEGG" id="hcv:FTV88_2955"/>
<dbReference type="Gene3D" id="1.10.287.470">
    <property type="entry name" value="Helix hairpin bin"/>
    <property type="match status" value="1"/>
</dbReference>
<feature type="coiled-coil region" evidence="3">
    <location>
        <begin position="171"/>
        <end position="354"/>
    </location>
</feature>